<reference evidence="3 4" key="1">
    <citation type="submission" date="2019-04" db="EMBL/GenBank/DDBJ databases">
        <authorList>
            <person name="Van Vliet M D."/>
        </authorList>
    </citation>
    <scope>NUCLEOTIDE SEQUENCE [LARGE SCALE GENOMIC DNA]</scope>
    <source>
        <strain evidence="3 4">F21</strain>
    </source>
</reference>
<dbReference type="Proteomes" id="UP000346198">
    <property type="component" value="Unassembled WGS sequence"/>
</dbReference>
<dbReference type="EMBL" id="CAAHFH010000001">
    <property type="protein sequence ID" value="VGO18179.1"/>
    <property type="molecule type" value="Genomic_DNA"/>
</dbReference>
<name>A0A6C2UE48_9BACT</name>
<feature type="compositionally biased region" description="Basic and acidic residues" evidence="1">
    <location>
        <begin position="1"/>
        <end position="18"/>
    </location>
</feature>
<evidence type="ECO:0000259" key="2">
    <source>
        <dbReference type="Pfam" id="PF10022"/>
    </source>
</evidence>
<dbReference type="PANTHER" id="PTHR35339">
    <property type="entry name" value="LINALOOL DEHYDRATASE_ISOMERASE DOMAIN-CONTAINING PROTEIN"/>
    <property type="match status" value="1"/>
</dbReference>
<dbReference type="InterPro" id="IPR016624">
    <property type="entry name" value="UCP014753"/>
</dbReference>
<evidence type="ECO:0000313" key="3">
    <source>
        <dbReference type="EMBL" id="VGO18179.1"/>
    </source>
</evidence>
<proteinExistence type="predicted"/>
<accession>A0A6C2UE48</accession>
<feature type="region of interest" description="Disordered" evidence="1">
    <location>
        <begin position="1"/>
        <end position="38"/>
    </location>
</feature>
<dbReference type="InterPro" id="IPR049349">
    <property type="entry name" value="DUF2264_N"/>
</dbReference>
<dbReference type="PANTHER" id="PTHR35339:SF4">
    <property type="entry name" value="LINALOOL DEHYDRATASE_ISOMERASE DOMAIN-CONTAINING PROTEIN"/>
    <property type="match status" value="1"/>
</dbReference>
<dbReference type="AlphaFoldDB" id="A0A6C2UE48"/>
<keyword evidence="4" id="KW-1185">Reference proteome</keyword>
<protein>
    <recommendedName>
        <fullName evidence="2">DUF2264 domain-containing protein</fullName>
    </recommendedName>
</protein>
<gene>
    <name evidence="3" type="ORF">SCARR_00230</name>
</gene>
<feature type="domain" description="DUF2264" evidence="2">
    <location>
        <begin position="42"/>
        <end position="403"/>
    </location>
</feature>
<evidence type="ECO:0000256" key="1">
    <source>
        <dbReference type="SAM" id="MobiDB-lite"/>
    </source>
</evidence>
<evidence type="ECO:0000313" key="4">
    <source>
        <dbReference type="Proteomes" id="UP000346198"/>
    </source>
</evidence>
<dbReference type="RefSeq" id="WP_136059690.1">
    <property type="nucleotide sequence ID" value="NZ_CAAHFH010000001.1"/>
</dbReference>
<dbReference type="Pfam" id="PF10022">
    <property type="entry name" value="DUF2264"/>
    <property type="match status" value="1"/>
</dbReference>
<organism evidence="3 4">
    <name type="scientific">Pontiella sulfatireligans</name>
    <dbReference type="NCBI Taxonomy" id="2750658"/>
    <lineage>
        <taxon>Bacteria</taxon>
        <taxon>Pseudomonadati</taxon>
        <taxon>Kiritimatiellota</taxon>
        <taxon>Kiritimatiellia</taxon>
        <taxon>Kiritimatiellales</taxon>
        <taxon>Pontiellaceae</taxon>
        <taxon>Pontiella</taxon>
    </lineage>
</organism>
<sequence>MSSGLKRGESVVKSEAARGENAPHAFGVENPDLEQSPFTGMTRQHWLDAAQNLTEGVFQHVGGMDEPIVLPKQSEITYPQADDPQWRYQAAEFEGLARSFMAAAPLINEDPSLECNGINLRDYYHSMILKASDPSSPRYWGRITDFTKEHGRQNYQHTVEGGALVISLMHTREQIWDRYTPDEKQRVADLISDYAHNLTIAANWRLFNILMLTFLKINGFPIDERALEDHLQNIASSYAGDGWYIDDTNFDFYNPWGFHFYIPIWCKWYGYEHEPELAAIFEQRNRDFIENWPRFFARDGKQLMWGRSLIYRFAASTAFGAHFLMKDPVLDPGFARKIASGNMLQFLTREELYVNGLPCLGYYGPFEPLVQFYSCAASPFWMAKIFVALSLPKDSPFWTAQENEGFWPELGDRSESVELPCPGLQITNHGSTGTTELRTGRSYLHDPYYNQLQFNPHFPLETEGPEGANPANYSVRHFESGEDFRIPLNVAFNKLEDGVLYRQMNTQPLGLGDPNKGGINLGSERIDLADIIIPGGVIRVDRIRVPYRNELQLGHFALPHLDGKAADVKKVGNGLVATIEDGRTLALVPVLGWDTVKSATHRNLNPEADESTVLYAERIREKDYSGMDVLVMVLLHRLDGGEWTEEELNPVKSLEIIPWTSSGVACGVKLALKDGHNYLIDHGHVDGRRII</sequence>